<keyword evidence="3" id="KW-1185">Reference proteome</keyword>
<feature type="region of interest" description="Disordered" evidence="1">
    <location>
        <begin position="39"/>
        <end position="85"/>
    </location>
</feature>
<reference evidence="2 3" key="1">
    <citation type="submission" date="2019-10" db="EMBL/GenBank/DDBJ databases">
        <title>Rudanella paleaurantiibacter sp. nov., isolated from sludge.</title>
        <authorList>
            <person name="Xu S.Q."/>
        </authorList>
    </citation>
    <scope>NUCLEOTIDE SEQUENCE [LARGE SCALE GENOMIC DNA]</scope>
    <source>
        <strain evidence="2 3">HX-22-17</strain>
    </source>
</reference>
<protein>
    <submittedName>
        <fullName evidence="2">Uncharacterized protein</fullName>
    </submittedName>
</protein>
<dbReference type="AlphaFoldDB" id="A0A7J5U0I4"/>
<evidence type="ECO:0000313" key="2">
    <source>
        <dbReference type="EMBL" id="KAB7731155.1"/>
    </source>
</evidence>
<proteinExistence type="predicted"/>
<sequence>MEKQETPEEFRDRINRLIRESDEQIARMTPEERAELFEAQRSHAEKVRDQITASYEADIRAGRVQPTDDNTPDKSPDSEELLQSE</sequence>
<gene>
    <name evidence="2" type="ORF">F5984_10125</name>
</gene>
<accession>A0A7J5U0I4</accession>
<name>A0A7J5U0I4_9BACT</name>
<dbReference type="Proteomes" id="UP000488299">
    <property type="component" value="Unassembled WGS sequence"/>
</dbReference>
<dbReference type="EMBL" id="WELI01000003">
    <property type="protein sequence ID" value="KAB7731155.1"/>
    <property type="molecule type" value="Genomic_DNA"/>
</dbReference>
<dbReference type="RefSeq" id="WP_152124138.1">
    <property type="nucleotide sequence ID" value="NZ_WELI01000003.1"/>
</dbReference>
<feature type="compositionally biased region" description="Basic and acidic residues" evidence="1">
    <location>
        <begin position="39"/>
        <end position="49"/>
    </location>
</feature>
<comment type="caution">
    <text evidence="2">The sequence shown here is derived from an EMBL/GenBank/DDBJ whole genome shotgun (WGS) entry which is preliminary data.</text>
</comment>
<evidence type="ECO:0000256" key="1">
    <source>
        <dbReference type="SAM" id="MobiDB-lite"/>
    </source>
</evidence>
<evidence type="ECO:0000313" key="3">
    <source>
        <dbReference type="Proteomes" id="UP000488299"/>
    </source>
</evidence>
<organism evidence="2 3">
    <name type="scientific">Rudanella paleaurantiibacter</name>
    <dbReference type="NCBI Taxonomy" id="2614655"/>
    <lineage>
        <taxon>Bacteria</taxon>
        <taxon>Pseudomonadati</taxon>
        <taxon>Bacteroidota</taxon>
        <taxon>Cytophagia</taxon>
        <taxon>Cytophagales</taxon>
        <taxon>Cytophagaceae</taxon>
        <taxon>Rudanella</taxon>
    </lineage>
</organism>